<dbReference type="InterPro" id="IPR008928">
    <property type="entry name" value="6-hairpin_glycosidase_sf"/>
</dbReference>
<proteinExistence type="predicted"/>
<accession>A0A927CKJ8</accession>
<dbReference type="InterPro" id="IPR005198">
    <property type="entry name" value="Glyco_hydro_76"/>
</dbReference>
<dbReference type="SUPFAM" id="SSF48208">
    <property type="entry name" value="Six-hairpin glycosidases"/>
    <property type="match status" value="1"/>
</dbReference>
<organism evidence="1 2">
    <name type="scientific">Paenibacillus arenilitoris</name>
    <dbReference type="NCBI Taxonomy" id="2772299"/>
    <lineage>
        <taxon>Bacteria</taxon>
        <taxon>Bacillati</taxon>
        <taxon>Bacillota</taxon>
        <taxon>Bacilli</taxon>
        <taxon>Bacillales</taxon>
        <taxon>Paenibacillaceae</taxon>
        <taxon>Paenibacillus</taxon>
    </lineage>
</organism>
<dbReference type="RefSeq" id="WP_190857876.1">
    <property type="nucleotide sequence ID" value="NZ_JACXIY010000002.1"/>
</dbReference>
<dbReference type="Gene3D" id="1.50.10.20">
    <property type="match status" value="1"/>
</dbReference>
<name>A0A927CKJ8_9BACL</name>
<dbReference type="AlphaFoldDB" id="A0A927CKJ8"/>
<keyword evidence="2" id="KW-1185">Reference proteome</keyword>
<evidence type="ECO:0000313" key="1">
    <source>
        <dbReference type="EMBL" id="MBD2867370.1"/>
    </source>
</evidence>
<comment type="caution">
    <text evidence="1">The sequence shown here is derived from an EMBL/GenBank/DDBJ whole genome shotgun (WGS) entry which is preliminary data.</text>
</comment>
<gene>
    <name evidence="1" type="ORF">IDH41_02185</name>
</gene>
<dbReference type="EMBL" id="JACXIY010000002">
    <property type="protein sequence ID" value="MBD2867370.1"/>
    <property type="molecule type" value="Genomic_DNA"/>
</dbReference>
<sequence>MTNNVKAAIWGTRAERAQRALDVRFWNPAIGMYDIKTPCPDGSCNTIFHYWWMAHAVETQVDGWNRTGDPFFKARLAAFHEGILRRNGGKWPNNLYDDMEWMAIGWLRAYAIGQDEAYKSAALTLWDDIKTGWNDHMGGGIAWQKTQLDYKNTPANAPAAILAARLHAAFGRDEDLEWAVNLYEWQKNNLVDPATGFVWDGMNRLGDGAIDKDWKFTYCQGVFIGAAVELYRLTGDGDYLSDAIRTWRAAIDVLAEPGTGLLPAEGRGDAGLFKGIFVRYAGELALAMEDGREVAAELTKNAEALWEAVSGEEDALFGLRWDEAPSGDVELSSQLSGIILLETAALLEKSGLA</sequence>
<dbReference type="PANTHER" id="PTHR47791">
    <property type="entry name" value="MEIOTICALLY UP-REGULATED GENE 191 PROTEIN"/>
    <property type="match status" value="1"/>
</dbReference>
<reference evidence="1" key="1">
    <citation type="submission" date="2020-09" db="EMBL/GenBank/DDBJ databases">
        <title>A novel bacterium of genus Paenibacillus, isolated from South China Sea.</title>
        <authorList>
            <person name="Huang H."/>
            <person name="Mo K."/>
            <person name="Hu Y."/>
        </authorList>
    </citation>
    <scope>NUCLEOTIDE SEQUENCE</scope>
    <source>
        <strain evidence="1">IB182493</strain>
    </source>
</reference>
<evidence type="ECO:0000313" key="2">
    <source>
        <dbReference type="Proteomes" id="UP000632125"/>
    </source>
</evidence>
<dbReference type="GO" id="GO:0016787">
    <property type="term" value="F:hydrolase activity"/>
    <property type="evidence" value="ECO:0007669"/>
    <property type="project" value="UniProtKB-KW"/>
</dbReference>
<dbReference type="PIRSF" id="PIRSF021505">
    <property type="entry name" value="O_gly_hdrol"/>
    <property type="match status" value="1"/>
</dbReference>
<dbReference type="InterPro" id="IPR014512">
    <property type="entry name" value="O_gly_hydro"/>
</dbReference>
<dbReference type="Proteomes" id="UP000632125">
    <property type="component" value="Unassembled WGS sequence"/>
</dbReference>
<dbReference type="InterPro" id="IPR053169">
    <property type="entry name" value="MUG_Protein"/>
</dbReference>
<dbReference type="GO" id="GO:0005975">
    <property type="term" value="P:carbohydrate metabolic process"/>
    <property type="evidence" value="ECO:0007669"/>
    <property type="project" value="InterPro"/>
</dbReference>
<keyword evidence="1" id="KW-0378">Hydrolase</keyword>
<dbReference type="PANTHER" id="PTHR47791:SF3">
    <property type="entry name" value="MEIOTICALLY UP-REGULATED GENE 191 PROTEIN"/>
    <property type="match status" value="1"/>
</dbReference>
<dbReference type="Pfam" id="PF03663">
    <property type="entry name" value="Glyco_hydro_76"/>
    <property type="match status" value="1"/>
</dbReference>
<protein>
    <submittedName>
        <fullName evidence="1">Glycosyl hydrolase</fullName>
    </submittedName>
</protein>